<gene>
    <name evidence="10" type="primary">pfkB</name>
    <name evidence="10" type="ORF">ACFO5I_11830</name>
</gene>
<dbReference type="NCBIfam" id="TIGR03168">
    <property type="entry name" value="1-PFK"/>
    <property type="match status" value="1"/>
</dbReference>
<evidence type="ECO:0000256" key="1">
    <source>
        <dbReference type="ARBA" id="ARBA00005380"/>
    </source>
</evidence>
<dbReference type="PANTHER" id="PTHR46566:SF1">
    <property type="entry name" value="1-PHOSPHOFRUCTOKINASE"/>
    <property type="match status" value="1"/>
</dbReference>
<name>A0ABV9MWL8_9ENTE</name>
<feature type="domain" description="Carbohydrate kinase PfkB" evidence="9">
    <location>
        <begin position="8"/>
        <end position="280"/>
    </location>
</feature>
<dbReference type="InterPro" id="IPR017583">
    <property type="entry name" value="Tagatose/fructose_Pkinase"/>
</dbReference>
<evidence type="ECO:0000313" key="10">
    <source>
        <dbReference type="EMBL" id="MFC4720412.1"/>
    </source>
</evidence>
<keyword evidence="7" id="KW-0423">Lactose metabolism</keyword>
<accession>A0ABV9MWL8</accession>
<evidence type="ECO:0000256" key="2">
    <source>
        <dbReference type="ARBA" id="ARBA00022679"/>
    </source>
</evidence>
<keyword evidence="5 7" id="KW-0067">ATP-binding</keyword>
<protein>
    <recommendedName>
        <fullName evidence="7">Tagatose-6-phosphate kinase</fullName>
        <ecNumber evidence="7">2.7.1.144</ecNumber>
    </recommendedName>
</protein>
<proteinExistence type="inferred from homology"/>
<comment type="catalytic activity">
    <reaction evidence="7">
        <text>D-tagatofuranose 6-phosphate + ATP = D-tagatofuranose 1,6-bisphosphate + ADP + H(+)</text>
        <dbReference type="Rhea" id="RHEA:12420"/>
        <dbReference type="ChEBI" id="CHEBI:15378"/>
        <dbReference type="ChEBI" id="CHEBI:30616"/>
        <dbReference type="ChEBI" id="CHEBI:58694"/>
        <dbReference type="ChEBI" id="CHEBI:58695"/>
        <dbReference type="ChEBI" id="CHEBI:456216"/>
        <dbReference type="EC" id="2.7.1.144"/>
    </reaction>
</comment>
<dbReference type="RefSeq" id="WP_204652689.1">
    <property type="nucleotide sequence ID" value="NZ_JAFBFD010000001.1"/>
</dbReference>
<keyword evidence="11" id="KW-1185">Reference proteome</keyword>
<dbReference type="InterPro" id="IPR029056">
    <property type="entry name" value="Ribokinase-like"/>
</dbReference>
<comment type="caution">
    <text evidence="10">The sequence shown here is derived from an EMBL/GenBank/DDBJ whole genome shotgun (WGS) entry which is preliminary data.</text>
</comment>
<organism evidence="10 11">
    <name type="scientific">Enterococcus lemanii</name>
    <dbReference type="NCBI Taxonomy" id="1159752"/>
    <lineage>
        <taxon>Bacteria</taxon>
        <taxon>Bacillati</taxon>
        <taxon>Bacillota</taxon>
        <taxon>Bacilli</taxon>
        <taxon>Lactobacillales</taxon>
        <taxon>Enterococcaceae</taxon>
        <taxon>Enterococcus</taxon>
    </lineage>
</organism>
<dbReference type="PANTHER" id="PTHR46566">
    <property type="entry name" value="1-PHOSPHOFRUCTOKINASE-RELATED"/>
    <property type="match status" value="1"/>
</dbReference>
<evidence type="ECO:0000256" key="7">
    <source>
        <dbReference type="PIRNR" id="PIRNR000535"/>
    </source>
</evidence>
<dbReference type="PROSITE" id="PS00584">
    <property type="entry name" value="PFKB_KINASES_2"/>
    <property type="match status" value="1"/>
</dbReference>
<comment type="catalytic activity">
    <reaction evidence="6 8">
        <text>beta-D-fructose 1-phosphate + ATP = beta-D-fructose 1,6-bisphosphate + ADP + H(+)</text>
        <dbReference type="Rhea" id="RHEA:14213"/>
        <dbReference type="ChEBI" id="CHEBI:15378"/>
        <dbReference type="ChEBI" id="CHEBI:30616"/>
        <dbReference type="ChEBI" id="CHEBI:32966"/>
        <dbReference type="ChEBI" id="CHEBI:138881"/>
        <dbReference type="ChEBI" id="CHEBI:456216"/>
        <dbReference type="EC" id="2.7.1.56"/>
    </reaction>
</comment>
<dbReference type="PIRSF" id="PIRSF000535">
    <property type="entry name" value="1PFK/6PFK/LacC"/>
    <property type="match status" value="1"/>
</dbReference>
<evidence type="ECO:0000256" key="4">
    <source>
        <dbReference type="ARBA" id="ARBA00022777"/>
    </source>
</evidence>
<dbReference type="NCBIfam" id="TIGR03828">
    <property type="entry name" value="pfkB"/>
    <property type="match status" value="1"/>
</dbReference>
<dbReference type="InterPro" id="IPR022463">
    <property type="entry name" value="1-PFruKinase"/>
</dbReference>
<dbReference type="InterPro" id="IPR002173">
    <property type="entry name" value="Carboh/pur_kinase_PfkB_CS"/>
</dbReference>
<dbReference type="SUPFAM" id="SSF53613">
    <property type="entry name" value="Ribokinase-like"/>
    <property type="match status" value="1"/>
</dbReference>
<comment type="function">
    <text evidence="8">Catalyzes the ATP-dependent phosphorylation of fructose-l-phosphate to fructose-l,6-bisphosphate.</text>
</comment>
<comment type="similarity">
    <text evidence="1">Belongs to the carbohydrate kinase pfkB family.</text>
</comment>
<evidence type="ECO:0000256" key="8">
    <source>
        <dbReference type="RuleBase" id="RU369061"/>
    </source>
</evidence>
<keyword evidence="3 7" id="KW-0547">Nucleotide-binding</keyword>
<dbReference type="Gene3D" id="3.40.1190.20">
    <property type="match status" value="1"/>
</dbReference>
<comment type="similarity">
    <text evidence="7">Belongs to the carbohydrate kinase PfkB family. LacC subfamily.</text>
</comment>
<dbReference type="EMBL" id="JBHSGS010000063">
    <property type="protein sequence ID" value="MFC4720412.1"/>
    <property type="molecule type" value="Genomic_DNA"/>
</dbReference>
<dbReference type="EC" id="2.7.1.144" evidence="7"/>
<reference evidence="11" key="1">
    <citation type="journal article" date="2019" name="Int. J. Syst. Evol. Microbiol.">
        <title>The Global Catalogue of Microorganisms (GCM) 10K type strain sequencing project: providing services to taxonomists for standard genome sequencing and annotation.</title>
        <authorList>
            <consortium name="The Broad Institute Genomics Platform"/>
            <consortium name="The Broad Institute Genome Sequencing Center for Infectious Disease"/>
            <person name="Wu L."/>
            <person name="Ma J."/>
        </authorList>
    </citation>
    <scope>NUCLEOTIDE SEQUENCE [LARGE SCALE GENOMIC DNA]</scope>
    <source>
        <strain evidence="11">CGMCC 1.19032</strain>
    </source>
</reference>
<evidence type="ECO:0000259" key="9">
    <source>
        <dbReference type="Pfam" id="PF00294"/>
    </source>
</evidence>
<evidence type="ECO:0000256" key="3">
    <source>
        <dbReference type="ARBA" id="ARBA00022741"/>
    </source>
</evidence>
<evidence type="ECO:0000256" key="6">
    <source>
        <dbReference type="ARBA" id="ARBA00047745"/>
    </source>
</evidence>
<dbReference type="GO" id="GO:0008662">
    <property type="term" value="F:1-phosphofructokinase activity"/>
    <property type="evidence" value="ECO:0007669"/>
    <property type="project" value="UniProtKB-EC"/>
</dbReference>
<dbReference type="CDD" id="cd01164">
    <property type="entry name" value="FruK_PfkB_like"/>
    <property type="match status" value="1"/>
</dbReference>
<dbReference type="Pfam" id="PF00294">
    <property type="entry name" value="PfkB"/>
    <property type="match status" value="1"/>
</dbReference>
<sequence length="310" mass="34376">MIYTVTLNPSIDYIVHADHLKMGEVNRMTKDLKLPGGKGINVSRILHRLQTNTTAWGFLGGFTGNFIDDWLKQEGVQTDFTKISQDTRINVKLKSDLETEINGLGPTINEEEIQRFLEPFDQLTKEDLVVLAGSIPKSLSTDFYEKLIKKIIEKDAQFVIDTTGDALLAAVPYHPLVIKPNKDELSEMYNTSISSIDELVYYGKKLLNDGAQHVIISMAGDGALLFTNEGVYRSNVLKRPLKNSVGAGDSMIAGFVGRYKQTNDPIDAFVWGVACGSATAFSDDLAKEDLILELVKEVKITQIEENENGN</sequence>
<dbReference type="Proteomes" id="UP001595969">
    <property type="component" value="Unassembled WGS sequence"/>
</dbReference>
<keyword evidence="4 8" id="KW-0418">Kinase</keyword>
<keyword evidence="2 7" id="KW-0808">Transferase</keyword>
<comment type="pathway">
    <text evidence="7">Carbohydrate metabolism; D-tagatose 6-phosphate degradation; D-glyceraldehyde 3-phosphate and glycerone phosphate from D-tagatose 6-phosphate: step 1/2.</text>
</comment>
<evidence type="ECO:0000313" key="11">
    <source>
        <dbReference type="Proteomes" id="UP001595969"/>
    </source>
</evidence>
<evidence type="ECO:0000256" key="5">
    <source>
        <dbReference type="ARBA" id="ARBA00022840"/>
    </source>
</evidence>
<dbReference type="InterPro" id="IPR011611">
    <property type="entry name" value="PfkB_dom"/>
</dbReference>